<comment type="caution">
    <text evidence="2">The sequence shown here is derived from an EMBL/GenBank/DDBJ whole genome shotgun (WGS) entry which is preliminary data.</text>
</comment>
<protein>
    <submittedName>
        <fullName evidence="2">Uncharacterized protein</fullName>
    </submittedName>
</protein>
<dbReference type="EMBL" id="WNYA01039750">
    <property type="protein sequence ID" value="KAG8536670.1"/>
    <property type="molecule type" value="Genomic_DNA"/>
</dbReference>
<gene>
    <name evidence="2" type="ORF">GDO81_025898</name>
</gene>
<name>A0AAV6YPG2_ENGPU</name>
<evidence type="ECO:0000256" key="1">
    <source>
        <dbReference type="SAM" id="Phobius"/>
    </source>
</evidence>
<feature type="transmembrane region" description="Helical" evidence="1">
    <location>
        <begin position="55"/>
        <end position="78"/>
    </location>
</feature>
<sequence>MMCLHHVYVIGFPPSTNWVQGDQVRDGVKLLMHEVWAFPGSLKLVLWHRDQHPHLLTHLVGPFPGILVIPTLLVGLGLRHIVMYQLR</sequence>
<evidence type="ECO:0000313" key="2">
    <source>
        <dbReference type="EMBL" id="KAG8536670.1"/>
    </source>
</evidence>
<proteinExistence type="predicted"/>
<keyword evidence="1" id="KW-1133">Transmembrane helix</keyword>
<organism evidence="2 3">
    <name type="scientific">Engystomops pustulosus</name>
    <name type="common">Tungara frog</name>
    <name type="synonym">Physalaemus pustulosus</name>
    <dbReference type="NCBI Taxonomy" id="76066"/>
    <lineage>
        <taxon>Eukaryota</taxon>
        <taxon>Metazoa</taxon>
        <taxon>Chordata</taxon>
        <taxon>Craniata</taxon>
        <taxon>Vertebrata</taxon>
        <taxon>Euteleostomi</taxon>
        <taxon>Amphibia</taxon>
        <taxon>Batrachia</taxon>
        <taxon>Anura</taxon>
        <taxon>Neobatrachia</taxon>
        <taxon>Hyloidea</taxon>
        <taxon>Leptodactylidae</taxon>
        <taxon>Leiuperinae</taxon>
        <taxon>Engystomops</taxon>
    </lineage>
</organism>
<reference evidence="2" key="1">
    <citation type="thesis" date="2020" institute="ProQuest LLC" country="789 East Eisenhower Parkway, Ann Arbor, MI, USA">
        <title>Comparative Genomics and Chromosome Evolution.</title>
        <authorList>
            <person name="Mudd A.B."/>
        </authorList>
    </citation>
    <scope>NUCLEOTIDE SEQUENCE</scope>
    <source>
        <strain evidence="2">237g6f4</strain>
        <tissue evidence="2">Blood</tissue>
    </source>
</reference>
<dbReference type="AlphaFoldDB" id="A0AAV6YPG2"/>
<evidence type="ECO:0000313" key="3">
    <source>
        <dbReference type="Proteomes" id="UP000824782"/>
    </source>
</evidence>
<accession>A0AAV6YPG2</accession>
<keyword evidence="1" id="KW-0812">Transmembrane</keyword>
<keyword evidence="3" id="KW-1185">Reference proteome</keyword>
<dbReference type="Proteomes" id="UP000824782">
    <property type="component" value="Unassembled WGS sequence"/>
</dbReference>
<keyword evidence="1" id="KW-0472">Membrane</keyword>